<protein>
    <submittedName>
        <fullName evidence="1">Uncharacterized protein</fullName>
    </submittedName>
</protein>
<evidence type="ECO:0000313" key="2">
    <source>
        <dbReference type="Proteomes" id="UP000316855"/>
    </source>
</evidence>
<accession>A0A517VM60</accession>
<organism evidence="1 2">
    <name type="scientific">Gimesia algae</name>
    <dbReference type="NCBI Taxonomy" id="2527971"/>
    <lineage>
        <taxon>Bacteria</taxon>
        <taxon>Pseudomonadati</taxon>
        <taxon>Planctomycetota</taxon>
        <taxon>Planctomycetia</taxon>
        <taxon>Planctomycetales</taxon>
        <taxon>Planctomycetaceae</taxon>
        <taxon>Gimesia</taxon>
    </lineage>
</organism>
<name>A0A517VM60_9PLAN</name>
<dbReference type="EMBL" id="CP036343">
    <property type="protein sequence ID" value="QDT94094.1"/>
    <property type="molecule type" value="Genomic_DNA"/>
</dbReference>
<keyword evidence="2" id="KW-1185">Reference proteome</keyword>
<proteinExistence type="predicted"/>
<dbReference type="Proteomes" id="UP000316855">
    <property type="component" value="Chromosome"/>
</dbReference>
<dbReference type="AlphaFoldDB" id="A0A517VM60"/>
<evidence type="ECO:0000313" key="1">
    <source>
        <dbReference type="EMBL" id="QDT94094.1"/>
    </source>
</evidence>
<sequence>MTQIGALLSWFLVEGCLSGSSALQCLRIEDPRDRRSPVKAISRDTGVILAETVPLRNEDGMNCVDPQLFELLIGNRWQRRLDQWRFTGGLLWCSAAQVRNISLLVELDTRATQFSAVSRIAAASQAKYFRLLLFSGFEEAAGMWLSQTYGFSGKRCEYLKFQSAKLSYQTFSCFSDSSGCV</sequence>
<reference evidence="1 2" key="1">
    <citation type="submission" date="2019-02" db="EMBL/GenBank/DDBJ databases">
        <title>Deep-cultivation of Planctomycetes and their phenomic and genomic characterization uncovers novel biology.</title>
        <authorList>
            <person name="Wiegand S."/>
            <person name="Jogler M."/>
            <person name="Boedeker C."/>
            <person name="Pinto D."/>
            <person name="Vollmers J."/>
            <person name="Rivas-Marin E."/>
            <person name="Kohn T."/>
            <person name="Peeters S.H."/>
            <person name="Heuer A."/>
            <person name="Rast P."/>
            <person name="Oberbeckmann S."/>
            <person name="Bunk B."/>
            <person name="Jeske O."/>
            <person name="Meyerdierks A."/>
            <person name="Storesund J.E."/>
            <person name="Kallscheuer N."/>
            <person name="Luecker S."/>
            <person name="Lage O.M."/>
            <person name="Pohl T."/>
            <person name="Merkel B.J."/>
            <person name="Hornburger P."/>
            <person name="Mueller R.-W."/>
            <person name="Bruemmer F."/>
            <person name="Labrenz M."/>
            <person name="Spormann A.M."/>
            <person name="Op den Camp H."/>
            <person name="Overmann J."/>
            <person name="Amann R."/>
            <person name="Jetten M.S.M."/>
            <person name="Mascher T."/>
            <person name="Medema M.H."/>
            <person name="Devos D.P."/>
            <person name="Kaster A.-K."/>
            <person name="Ovreas L."/>
            <person name="Rohde M."/>
            <person name="Galperin M.Y."/>
            <person name="Jogler C."/>
        </authorList>
    </citation>
    <scope>NUCLEOTIDE SEQUENCE [LARGE SCALE GENOMIC DNA]</scope>
    <source>
        <strain evidence="1 2">Pan161</strain>
    </source>
</reference>
<gene>
    <name evidence="1" type="ORF">Pan161_57870</name>
</gene>
<dbReference type="KEGG" id="gax:Pan161_57870"/>